<dbReference type="Pfam" id="PF00106">
    <property type="entry name" value="adh_short"/>
    <property type="match status" value="1"/>
</dbReference>
<name>A0AAV4TUT2_9ARAC</name>
<keyword evidence="21" id="KW-1133">Transmembrane helix</keyword>
<evidence type="ECO:0000256" key="3">
    <source>
        <dbReference type="ARBA" id="ARBA00024071"/>
    </source>
</evidence>
<comment type="catalytic activity">
    <reaction evidence="13">
        <text>5alpha-pregnan-20beta-ol-3-one + NAD(+) = 5alpha-pregnane-3,20-dione + NADH + H(+)</text>
        <dbReference type="Rhea" id="RHEA:42008"/>
        <dbReference type="ChEBI" id="CHEBI:15378"/>
        <dbReference type="ChEBI" id="CHEBI:28952"/>
        <dbReference type="ChEBI" id="CHEBI:57540"/>
        <dbReference type="ChEBI" id="CHEBI:57945"/>
        <dbReference type="ChEBI" id="CHEBI:78594"/>
    </reaction>
    <physiologicalReaction direction="left-to-right" evidence="13">
        <dbReference type="Rhea" id="RHEA:42009"/>
    </physiologicalReaction>
</comment>
<evidence type="ECO:0000256" key="11">
    <source>
        <dbReference type="ARBA" id="ARBA00051637"/>
    </source>
</evidence>
<dbReference type="Gene3D" id="3.40.50.720">
    <property type="entry name" value="NAD(P)-binding Rossmann-like Domain"/>
    <property type="match status" value="1"/>
</dbReference>
<dbReference type="GO" id="GO:0003857">
    <property type="term" value="F:(3S)-3-hydroxyacyl-CoA dehydrogenase (NAD+) activity"/>
    <property type="evidence" value="ECO:0007669"/>
    <property type="project" value="UniProtKB-EC"/>
</dbReference>
<dbReference type="PRINTS" id="PR00080">
    <property type="entry name" value="SDRFAMILY"/>
</dbReference>
<comment type="catalytic activity">
    <reaction evidence="5">
        <text>17beta-estradiol + NAD(+) = estrone + NADH + H(+)</text>
        <dbReference type="Rhea" id="RHEA:24612"/>
        <dbReference type="ChEBI" id="CHEBI:15378"/>
        <dbReference type="ChEBI" id="CHEBI:16469"/>
        <dbReference type="ChEBI" id="CHEBI:17263"/>
        <dbReference type="ChEBI" id="CHEBI:57540"/>
        <dbReference type="ChEBI" id="CHEBI:57945"/>
        <dbReference type="EC" id="1.1.1.62"/>
    </reaction>
    <physiologicalReaction direction="left-to-right" evidence="5">
        <dbReference type="Rhea" id="RHEA:24613"/>
    </physiologicalReaction>
</comment>
<dbReference type="AlphaFoldDB" id="A0AAV4TUT2"/>
<reference evidence="22 23" key="1">
    <citation type="submission" date="2021-06" db="EMBL/GenBank/DDBJ databases">
        <title>Caerostris darwini draft genome.</title>
        <authorList>
            <person name="Kono N."/>
            <person name="Arakawa K."/>
        </authorList>
    </citation>
    <scope>NUCLEOTIDE SEQUENCE [LARGE SCALE GENOMIC DNA]</scope>
</reference>
<keyword evidence="2" id="KW-0560">Oxidoreductase</keyword>
<dbReference type="PANTHER" id="PTHR43658:SF8">
    <property type="entry name" value="17-BETA-HYDROXYSTEROID DEHYDROGENASE 14-RELATED"/>
    <property type="match status" value="1"/>
</dbReference>
<proteinExistence type="inferred from homology"/>
<comment type="similarity">
    <text evidence="1 20">Belongs to the short-chain dehydrogenases/reductases (SDR) family.</text>
</comment>
<evidence type="ECO:0000256" key="20">
    <source>
        <dbReference type="RuleBase" id="RU000363"/>
    </source>
</evidence>
<dbReference type="GO" id="GO:0004303">
    <property type="term" value="F:estradiol 17-beta-dehydrogenase [NAD(P)+] activity"/>
    <property type="evidence" value="ECO:0007669"/>
    <property type="project" value="UniProtKB-EC"/>
</dbReference>
<gene>
    <name evidence="22" type="primary">HSD17B10</name>
    <name evidence="22" type="ORF">CDAR_499611</name>
</gene>
<comment type="catalytic activity">
    <reaction evidence="6">
        <text>a (3S)-3-hydroxyacyl-CoA + NAD(+) = a 3-oxoacyl-CoA + NADH + H(+)</text>
        <dbReference type="Rhea" id="RHEA:22432"/>
        <dbReference type="ChEBI" id="CHEBI:15378"/>
        <dbReference type="ChEBI" id="CHEBI:57318"/>
        <dbReference type="ChEBI" id="CHEBI:57540"/>
        <dbReference type="ChEBI" id="CHEBI:57945"/>
        <dbReference type="ChEBI" id="CHEBI:90726"/>
        <dbReference type="EC" id="1.1.1.35"/>
    </reaction>
    <physiologicalReaction direction="left-to-right" evidence="6">
        <dbReference type="Rhea" id="RHEA:22433"/>
    </physiologicalReaction>
    <physiologicalReaction direction="right-to-left" evidence="6">
        <dbReference type="Rhea" id="RHEA:22434"/>
    </physiologicalReaction>
</comment>
<comment type="catalytic activity">
    <reaction evidence="14">
        <text>cortisone + NAD(+) = 17alpha-hydroxypregn-4-en-3,11,20-trione-21-al + NADH + H(+)</text>
        <dbReference type="Rhea" id="RHEA:42016"/>
        <dbReference type="ChEBI" id="CHEBI:15378"/>
        <dbReference type="ChEBI" id="CHEBI:16962"/>
        <dbReference type="ChEBI" id="CHEBI:57540"/>
        <dbReference type="ChEBI" id="CHEBI:57945"/>
        <dbReference type="ChEBI" id="CHEBI:78596"/>
    </reaction>
    <physiologicalReaction direction="left-to-right" evidence="14">
        <dbReference type="Rhea" id="RHEA:42017"/>
    </physiologicalReaction>
</comment>
<keyword evidence="23" id="KW-1185">Reference proteome</keyword>
<comment type="catalytic activity">
    <reaction evidence="8">
        <text>17beta-hydroxy-5alpha-androstan-3-one + NAD(+) = 5alpha-androstan-3,17-dione + NADH + H(+)</text>
        <dbReference type="Rhea" id="RHEA:41992"/>
        <dbReference type="ChEBI" id="CHEBI:15378"/>
        <dbReference type="ChEBI" id="CHEBI:15994"/>
        <dbReference type="ChEBI" id="CHEBI:16330"/>
        <dbReference type="ChEBI" id="CHEBI:57540"/>
        <dbReference type="ChEBI" id="CHEBI:57945"/>
    </reaction>
    <physiologicalReaction direction="left-to-right" evidence="8">
        <dbReference type="Rhea" id="RHEA:41993"/>
    </physiologicalReaction>
</comment>
<evidence type="ECO:0000256" key="6">
    <source>
        <dbReference type="ARBA" id="ARBA00050141"/>
    </source>
</evidence>
<evidence type="ECO:0000256" key="7">
    <source>
        <dbReference type="ARBA" id="ARBA00050365"/>
    </source>
</evidence>
<comment type="catalytic activity">
    <reaction evidence="12">
        <text>ursodeoxycholate + NAD(+) = 7-oxolithocholate + NADH + H(+)</text>
        <dbReference type="Rhea" id="RHEA:42028"/>
        <dbReference type="ChEBI" id="CHEBI:15378"/>
        <dbReference type="ChEBI" id="CHEBI:57540"/>
        <dbReference type="ChEBI" id="CHEBI:57945"/>
        <dbReference type="ChEBI" id="CHEBI:78604"/>
        <dbReference type="ChEBI" id="CHEBI:78605"/>
    </reaction>
    <physiologicalReaction direction="left-to-right" evidence="12">
        <dbReference type="Rhea" id="RHEA:42029"/>
    </physiologicalReaction>
</comment>
<comment type="catalytic activity">
    <reaction evidence="7">
        <text>5alpha-androstane-3alpha,17beta-diol + NAD(+) = 17beta-hydroxy-5alpha-androstan-3-one + NADH + H(+)</text>
        <dbReference type="Rhea" id="RHEA:42004"/>
        <dbReference type="ChEBI" id="CHEBI:15378"/>
        <dbReference type="ChEBI" id="CHEBI:16330"/>
        <dbReference type="ChEBI" id="CHEBI:36713"/>
        <dbReference type="ChEBI" id="CHEBI:57540"/>
        <dbReference type="ChEBI" id="CHEBI:57945"/>
        <dbReference type="EC" id="1.1.1.53"/>
    </reaction>
    <physiologicalReaction direction="right-to-left" evidence="7">
        <dbReference type="Rhea" id="RHEA:42006"/>
    </physiologicalReaction>
</comment>
<evidence type="ECO:0000256" key="21">
    <source>
        <dbReference type="SAM" id="Phobius"/>
    </source>
</evidence>
<evidence type="ECO:0000256" key="4">
    <source>
        <dbReference type="ARBA" id="ARBA00024072"/>
    </source>
</evidence>
<evidence type="ECO:0000256" key="2">
    <source>
        <dbReference type="ARBA" id="ARBA00023002"/>
    </source>
</evidence>
<dbReference type="EC" id="1.1.1.53" evidence="3"/>
<dbReference type="EMBL" id="BPLQ01010132">
    <property type="protein sequence ID" value="GIY48612.1"/>
    <property type="molecule type" value="Genomic_DNA"/>
</dbReference>
<dbReference type="GO" id="GO:0047044">
    <property type="term" value="F:androstan-3-alpha,17-beta-diol dehydrogenase (NAD+) activity"/>
    <property type="evidence" value="ECO:0007669"/>
    <property type="project" value="UniProtKB-EC"/>
</dbReference>
<dbReference type="PRINTS" id="PR00081">
    <property type="entry name" value="GDHRDH"/>
</dbReference>
<dbReference type="SUPFAM" id="SSF51735">
    <property type="entry name" value="NAD(P)-binding Rossmann-fold domains"/>
    <property type="match status" value="1"/>
</dbReference>
<evidence type="ECO:0000256" key="17">
    <source>
        <dbReference type="ARBA" id="ARBA00079624"/>
    </source>
</evidence>
<dbReference type="InterPro" id="IPR002347">
    <property type="entry name" value="SDR_fam"/>
</dbReference>
<dbReference type="Proteomes" id="UP001054837">
    <property type="component" value="Unassembled WGS sequence"/>
</dbReference>
<evidence type="ECO:0000256" key="15">
    <source>
        <dbReference type="ARBA" id="ARBA00052668"/>
    </source>
</evidence>
<evidence type="ECO:0000256" key="5">
    <source>
        <dbReference type="ARBA" id="ARBA00049381"/>
    </source>
</evidence>
<dbReference type="PANTHER" id="PTHR43658">
    <property type="entry name" value="SHORT-CHAIN DEHYDROGENASE/REDUCTASE"/>
    <property type="match status" value="1"/>
</dbReference>
<dbReference type="GO" id="GO:0006631">
    <property type="term" value="P:fatty acid metabolic process"/>
    <property type="evidence" value="ECO:0007669"/>
    <property type="project" value="TreeGrafter"/>
</dbReference>
<evidence type="ECO:0000256" key="19">
    <source>
        <dbReference type="ARBA" id="ARBA00082399"/>
    </source>
</evidence>
<evidence type="ECO:0000256" key="16">
    <source>
        <dbReference type="ARBA" id="ARBA00072938"/>
    </source>
</evidence>
<dbReference type="GO" id="GO:0008210">
    <property type="term" value="P:estrogen metabolic process"/>
    <property type="evidence" value="ECO:0007669"/>
    <property type="project" value="TreeGrafter"/>
</dbReference>
<evidence type="ECO:0000256" key="10">
    <source>
        <dbReference type="ARBA" id="ARBA00051004"/>
    </source>
</evidence>
<dbReference type="GO" id="GO:0008209">
    <property type="term" value="P:androgen metabolic process"/>
    <property type="evidence" value="ECO:0007669"/>
    <property type="project" value="TreeGrafter"/>
</dbReference>
<comment type="catalytic activity">
    <reaction evidence="10">
        <text>(3S)-3-hydroxybutanoyl-CoA + NAD(+) = acetoacetyl-CoA + NADH + H(+)</text>
        <dbReference type="Rhea" id="RHEA:30799"/>
        <dbReference type="ChEBI" id="CHEBI:15378"/>
        <dbReference type="ChEBI" id="CHEBI:57286"/>
        <dbReference type="ChEBI" id="CHEBI:57316"/>
        <dbReference type="ChEBI" id="CHEBI:57540"/>
        <dbReference type="ChEBI" id="CHEBI:57945"/>
    </reaction>
    <physiologicalReaction direction="left-to-right" evidence="10">
        <dbReference type="Rhea" id="RHEA:30800"/>
    </physiologicalReaction>
    <physiologicalReaction direction="right-to-left" evidence="10">
        <dbReference type="Rhea" id="RHEA:30801"/>
    </physiologicalReaction>
</comment>
<evidence type="ECO:0000256" key="9">
    <source>
        <dbReference type="ARBA" id="ARBA00050927"/>
    </source>
</evidence>
<evidence type="ECO:0000256" key="8">
    <source>
        <dbReference type="ARBA" id="ARBA00050435"/>
    </source>
</evidence>
<sequence length="279" mass="29993">MGKCKTSWQEASNFSFGILLNYWAFLQGLVAVVTGGASGLGRATAEKFVQKGANVLICDLPTSSGAAIAKSLGQNCIFSPTDVTMEADVKNAFESVKSNFKKLDVVVNCAGVSVAFKIYNFFENRPQTAEDIEKVIKVNTAGTFNVNRLAVELISKNEPNSDGQRGVIINTSGTSAFEGIIGQTAFSASCGGIASMTLPMARDLAPYGIRCCTIAPGFMETELNSTLPESVVRFIADRTPFPKRFGKPEEYVHLVETILAIPMLNGEIIRLDGGTRFHL</sequence>
<evidence type="ECO:0000256" key="18">
    <source>
        <dbReference type="ARBA" id="ARBA00082293"/>
    </source>
</evidence>
<dbReference type="GO" id="GO:0005739">
    <property type="term" value="C:mitochondrion"/>
    <property type="evidence" value="ECO:0007669"/>
    <property type="project" value="TreeGrafter"/>
</dbReference>
<comment type="catalytic activity">
    <reaction evidence="15">
        <text>11-dehydrocorticosterone + NAD(+) = pregn-4-ene-3,11,20,21-tetraone + NADH + H(+)</text>
        <dbReference type="Rhea" id="RHEA:42020"/>
        <dbReference type="ChEBI" id="CHEBI:15378"/>
        <dbReference type="ChEBI" id="CHEBI:57540"/>
        <dbReference type="ChEBI" id="CHEBI:57945"/>
        <dbReference type="ChEBI" id="CHEBI:78600"/>
        <dbReference type="ChEBI" id="CHEBI:78601"/>
    </reaction>
    <physiologicalReaction direction="left-to-right" evidence="15">
        <dbReference type="Rhea" id="RHEA:42021"/>
    </physiologicalReaction>
</comment>
<evidence type="ECO:0000313" key="23">
    <source>
        <dbReference type="Proteomes" id="UP001054837"/>
    </source>
</evidence>
<dbReference type="InterPro" id="IPR036291">
    <property type="entry name" value="NAD(P)-bd_dom_sf"/>
</dbReference>
<feature type="transmembrane region" description="Helical" evidence="21">
    <location>
        <begin position="20"/>
        <end position="41"/>
    </location>
</feature>
<evidence type="ECO:0000256" key="14">
    <source>
        <dbReference type="ARBA" id="ARBA00052417"/>
    </source>
</evidence>
<accession>A0AAV4TUT2</accession>
<organism evidence="22 23">
    <name type="scientific">Caerostris darwini</name>
    <dbReference type="NCBI Taxonomy" id="1538125"/>
    <lineage>
        <taxon>Eukaryota</taxon>
        <taxon>Metazoa</taxon>
        <taxon>Ecdysozoa</taxon>
        <taxon>Arthropoda</taxon>
        <taxon>Chelicerata</taxon>
        <taxon>Arachnida</taxon>
        <taxon>Araneae</taxon>
        <taxon>Araneomorphae</taxon>
        <taxon>Entelegynae</taxon>
        <taxon>Araneoidea</taxon>
        <taxon>Araneidae</taxon>
        <taxon>Caerostris</taxon>
    </lineage>
</organism>
<evidence type="ECO:0000256" key="12">
    <source>
        <dbReference type="ARBA" id="ARBA00051831"/>
    </source>
</evidence>
<evidence type="ECO:0000256" key="13">
    <source>
        <dbReference type="ARBA" id="ARBA00052095"/>
    </source>
</evidence>
<protein>
    <recommendedName>
        <fullName evidence="16">3-hydroxyacyl-CoA dehydrogenase type-2</fullName>
        <ecNumber evidence="3">1.1.1.53</ecNumber>
        <ecNumber evidence="4">1.1.1.62</ecNumber>
    </recommendedName>
    <alternativeName>
        <fullName evidence="18">3-hydroxyacyl-CoA dehydrogenase type II</fullName>
    </alternativeName>
    <alternativeName>
        <fullName evidence="19">Mitochondrial ribonuclease P protein 2</fullName>
    </alternativeName>
    <alternativeName>
        <fullName evidence="17">Type II HADH</fullName>
    </alternativeName>
</protein>
<evidence type="ECO:0000313" key="22">
    <source>
        <dbReference type="EMBL" id="GIY48612.1"/>
    </source>
</evidence>
<dbReference type="FunFam" id="3.40.50.720:FF:000215">
    <property type="entry name" value="3-hydroxyacyl-CoA dehydrogenase type-2"/>
    <property type="match status" value="1"/>
</dbReference>
<comment type="caution">
    <text evidence="22">The sequence shown here is derived from an EMBL/GenBank/DDBJ whole genome shotgun (WGS) entry which is preliminary data.</text>
</comment>
<comment type="catalytic activity">
    <reaction evidence="9">
        <text>cortisol + NAD(+) = 11beta,17alpha-dihydroxypregn-4-ene-3,20,21-trione + NADH + H(+)</text>
        <dbReference type="Rhea" id="RHEA:42012"/>
        <dbReference type="ChEBI" id="CHEBI:15378"/>
        <dbReference type="ChEBI" id="CHEBI:17650"/>
        <dbReference type="ChEBI" id="CHEBI:57540"/>
        <dbReference type="ChEBI" id="CHEBI:57945"/>
        <dbReference type="ChEBI" id="CHEBI:78595"/>
    </reaction>
    <physiologicalReaction direction="left-to-right" evidence="9">
        <dbReference type="Rhea" id="RHEA:42013"/>
    </physiologicalReaction>
</comment>
<keyword evidence="21" id="KW-0472">Membrane</keyword>
<dbReference type="EC" id="1.1.1.62" evidence="4"/>
<evidence type="ECO:0000256" key="1">
    <source>
        <dbReference type="ARBA" id="ARBA00006484"/>
    </source>
</evidence>
<dbReference type="CDD" id="cd05371">
    <property type="entry name" value="HSD10-like_SDR_c"/>
    <property type="match status" value="1"/>
</dbReference>
<comment type="catalytic activity">
    <reaction evidence="11">
        <text>3beta,7beta-dihydroxy-5beta-cholan-24-oate + NAD(+) = 3beta-hydroxy-7-oxo-5beta-cholan-24-oate + NADH + H(+)</text>
        <dbReference type="Rhea" id="RHEA:42024"/>
        <dbReference type="ChEBI" id="CHEBI:15378"/>
        <dbReference type="ChEBI" id="CHEBI:57540"/>
        <dbReference type="ChEBI" id="CHEBI:57945"/>
        <dbReference type="ChEBI" id="CHEBI:78602"/>
        <dbReference type="ChEBI" id="CHEBI:78603"/>
    </reaction>
    <physiologicalReaction direction="left-to-right" evidence="11">
        <dbReference type="Rhea" id="RHEA:42025"/>
    </physiologicalReaction>
</comment>
<keyword evidence="21" id="KW-0812">Transmembrane</keyword>